<keyword evidence="2" id="KW-0238">DNA-binding</keyword>
<dbReference type="InterPro" id="IPR039422">
    <property type="entry name" value="MarR/SlyA-like"/>
</dbReference>
<organism evidence="2 3">
    <name type="scientific">Amycolatopsis xylanica</name>
    <dbReference type="NCBI Taxonomy" id="589385"/>
    <lineage>
        <taxon>Bacteria</taxon>
        <taxon>Bacillati</taxon>
        <taxon>Actinomycetota</taxon>
        <taxon>Actinomycetes</taxon>
        <taxon>Pseudonocardiales</taxon>
        <taxon>Pseudonocardiaceae</taxon>
        <taxon>Amycolatopsis</taxon>
    </lineage>
</organism>
<evidence type="ECO:0000313" key="2">
    <source>
        <dbReference type="EMBL" id="SDX26224.1"/>
    </source>
</evidence>
<dbReference type="InterPro" id="IPR036388">
    <property type="entry name" value="WH-like_DNA-bd_sf"/>
</dbReference>
<name>A0A1H3AAM3_9PSEU</name>
<dbReference type="PANTHER" id="PTHR33164:SF106">
    <property type="entry name" value="TRANSCRIPTIONAL REGULATORY PROTEIN"/>
    <property type="match status" value="1"/>
</dbReference>
<proteinExistence type="predicted"/>
<dbReference type="STRING" id="589385.SAMN05421504_102840"/>
<dbReference type="InterPro" id="IPR000835">
    <property type="entry name" value="HTH_MarR-typ"/>
</dbReference>
<dbReference type="SUPFAM" id="SSF46785">
    <property type="entry name" value="Winged helix' DNA-binding domain"/>
    <property type="match status" value="1"/>
</dbReference>
<sequence>MSSDKAELTRRLLELARVWSTETVMFHTAIAETSGLSATDTKAMDYIARLGPLTAKELAKHSGLAPASVTALIDRLERKGLVLRKPHPGDRRKVLVEFNAEHAKTMPPFWAGLIAESVEYFARLSVEQLETIADFVVASTEITRRAKEQVALMSIKDGGKNLP</sequence>
<dbReference type="EMBL" id="FNON01000002">
    <property type="protein sequence ID" value="SDX26224.1"/>
    <property type="molecule type" value="Genomic_DNA"/>
</dbReference>
<dbReference type="RefSeq" id="WP_091288674.1">
    <property type="nucleotide sequence ID" value="NZ_FNON01000002.1"/>
</dbReference>
<dbReference type="GO" id="GO:0006950">
    <property type="term" value="P:response to stress"/>
    <property type="evidence" value="ECO:0007669"/>
    <property type="project" value="TreeGrafter"/>
</dbReference>
<dbReference type="InterPro" id="IPR036390">
    <property type="entry name" value="WH_DNA-bd_sf"/>
</dbReference>
<dbReference type="OrthoDB" id="162531at2"/>
<dbReference type="SMART" id="SM00347">
    <property type="entry name" value="HTH_MARR"/>
    <property type="match status" value="1"/>
</dbReference>
<dbReference type="GO" id="GO:0003700">
    <property type="term" value="F:DNA-binding transcription factor activity"/>
    <property type="evidence" value="ECO:0007669"/>
    <property type="project" value="InterPro"/>
</dbReference>
<dbReference type="Gene3D" id="1.10.10.10">
    <property type="entry name" value="Winged helix-like DNA-binding domain superfamily/Winged helix DNA-binding domain"/>
    <property type="match status" value="1"/>
</dbReference>
<feature type="domain" description="HTH marR-type" evidence="1">
    <location>
        <begin position="5"/>
        <end position="141"/>
    </location>
</feature>
<reference evidence="2 3" key="1">
    <citation type="submission" date="2016-10" db="EMBL/GenBank/DDBJ databases">
        <authorList>
            <person name="de Groot N.N."/>
        </authorList>
    </citation>
    <scope>NUCLEOTIDE SEQUENCE [LARGE SCALE GENOMIC DNA]</scope>
    <source>
        <strain evidence="2 3">CPCC 202699</strain>
    </source>
</reference>
<evidence type="ECO:0000259" key="1">
    <source>
        <dbReference type="PROSITE" id="PS50995"/>
    </source>
</evidence>
<dbReference type="GO" id="GO:0003677">
    <property type="term" value="F:DNA binding"/>
    <property type="evidence" value="ECO:0007669"/>
    <property type="project" value="UniProtKB-KW"/>
</dbReference>
<dbReference type="AlphaFoldDB" id="A0A1H3AAM3"/>
<dbReference type="PROSITE" id="PS50995">
    <property type="entry name" value="HTH_MARR_2"/>
    <property type="match status" value="1"/>
</dbReference>
<protein>
    <submittedName>
        <fullName evidence="2">DNA-binding transcriptional regulator, MarR family</fullName>
    </submittedName>
</protein>
<keyword evidence="3" id="KW-1185">Reference proteome</keyword>
<dbReference type="Pfam" id="PF01047">
    <property type="entry name" value="MarR"/>
    <property type="match status" value="1"/>
</dbReference>
<accession>A0A1H3AAM3</accession>
<dbReference type="Proteomes" id="UP000199515">
    <property type="component" value="Unassembled WGS sequence"/>
</dbReference>
<gene>
    <name evidence="2" type="ORF">SAMN05421504_102840</name>
</gene>
<dbReference type="PANTHER" id="PTHR33164">
    <property type="entry name" value="TRANSCRIPTIONAL REGULATOR, MARR FAMILY"/>
    <property type="match status" value="1"/>
</dbReference>
<evidence type="ECO:0000313" key="3">
    <source>
        <dbReference type="Proteomes" id="UP000199515"/>
    </source>
</evidence>